<dbReference type="AlphaFoldDB" id="A0A1E3BK27"/>
<dbReference type="EMBL" id="JXNT01000003">
    <property type="protein sequence ID" value="ODM21289.1"/>
    <property type="molecule type" value="Genomic_DNA"/>
</dbReference>
<dbReference type="STRING" id="573508.A0A1E3BK27"/>
<gene>
    <name evidence="1" type="ORF">SI65_04342</name>
</gene>
<dbReference type="VEuPathDB" id="FungiDB:SI65_04342"/>
<name>A0A1E3BK27_ASPCR</name>
<evidence type="ECO:0000313" key="1">
    <source>
        <dbReference type="EMBL" id="ODM21289.1"/>
    </source>
</evidence>
<proteinExistence type="predicted"/>
<comment type="caution">
    <text evidence="1">The sequence shown here is derived from an EMBL/GenBank/DDBJ whole genome shotgun (WGS) entry which is preliminary data.</text>
</comment>
<protein>
    <submittedName>
        <fullName evidence="1">Uncharacterized protein</fullName>
    </submittedName>
</protein>
<reference evidence="1 2" key="1">
    <citation type="journal article" date="2016" name="BMC Genomics">
        <title>Comparative genomic and transcriptomic analyses of the Fuzhuan brick tea-fermentation fungus Aspergillus cristatus.</title>
        <authorList>
            <person name="Ge Y."/>
            <person name="Wang Y."/>
            <person name="Liu Y."/>
            <person name="Tan Y."/>
            <person name="Ren X."/>
            <person name="Zhang X."/>
            <person name="Hyde K.D."/>
            <person name="Liu Y."/>
            <person name="Liu Z."/>
        </authorList>
    </citation>
    <scope>NUCLEOTIDE SEQUENCE [LARGE SCALE GENOMIC DNA]</scope>
    <source>
        <strain evidence="1 2">GZAAS20.1005</strain>
    </source>
</reference>
<keyword evidence="2" id="KW-1185">Reference proteome</keyword>
<organism evidence="1 2">
    <name type="scientific">Aspergillus cristatus</name>
    <name type="common">Chinese Fuzhuan brick tea-fermentation fungus</name>
    <name type="synonym">Eurotium cristatum</name>
    <dbReference type="NCBI Taxonomy" id="573508"/>
    <lineage>
        <taxon>Eukaryota</taxon>
        <taxon>Fungi</taxon>
        <taxon>Dikarya</taxon>
        <taxon>Ascomycota</taxon>
        <taxon>Pezizomycotina</taxon>
        <taxon>Eurotiomycetes</taxon>
        <taxon>Eurotiomycetidae</taxon>
        <taxon>Eurotiales</taxon>
        <taxon>Aspergillaceae</taxon>
        <taxon>Aspergillus</taxon>
        <taxon>Aspergillus subgen. Aspergillus</taxon>
    </lineage>
</organism>
<sequence length="97" mass="11419">MPESQPIPTVEVIVREDSAARDWREVARRVYRDVVGLFPGISVEIIDGEENADPRYWPVLKIDGIFPKWERIAARILRDLDFSRWTSLQCWRFGKCE</sequence>
<dbReference type="Proteomes" id="UP000094569">
    <property type="component" value="Unassembled WGS sequence"/>
</dbReference>
<accession>A0A1E3BK27</accession>
<evidence type="ECO:0000313" key="2">
    <source>
        <dbReference type="Proteomes" id="UP000094569"/>
    </source>
</evidence>